<feature type="signal peptide" evidence="2">
    <location>
        <begin position="1"/>
        <end position="21"/>
    </location>
</feature>
<evidence type="ECO:0000313" key="3">
    <source>
        <dbReference type="EMBL" id="MBD2869179.1"/>
    </source>
</evidence>
<evidence type="ECO:0008006" key="5">
    <source>
        <dbReference type="Google" id="ProtNLM"/>
    </source>
</evidence>
<feature type="chain" id="PRO_5038996139" description="CbiN domain protein" evidence="2">
    <location>
        <begin position="22"/>
        <end position="181"/>
    </location>
</feature>
<proteinExistence type="predicted"/>
<keyword evidence="1" id="KW-0472">Membrane</keyword>
<dbReference type="Proteomes" id="UP000632125">
    <property type="component" value="Unassembled WGS sequence"/>
</dbReference>
<keyword evidence="1" id="KW-1133">Transmembrane helix</keyword>
<reference evidence="3" key="1">
    <citation type="submission" date="2020-09" db="EMBL/GenBank/DDBJ databases">
        <title>A novel bacterium of genus Paenibacillus, isolated from South China Sea.</title>
        <authorList>
            <person name="Huang H."/>
            <person name="Mo K."/>
            <person name="Hu Y."/>
        </authorList>
    </citation>
    <scope>NUCLEOTIDE SEQUENCE</scope>
    <source>
        <strain evidence="3">IB182493</strain>
    </source>
</reference>
<evidence type="ECO:0000313" key="4">
    <source>
        <dbReference type="Proteomes" id="UP000632125"/>
    </source>
</evidence>
<keyword evidence="1" id="KW-0812">Transmembrane</keyword>
<feature type="transmembrane region" description="Helical" evidence="1">
    <location>
        <begin position="157"/>
        <end position="175"/>
    </location>
</feature>
<dbReference type="AlphaFoldDB" id="A0A927H731"/>
<organism evidence="3 4">
    <name type="scientific">Paenibacillus arenilitoris</name>
    <dbReference type="NCBI Taxonomy" id="2772299"/>
    <lineage>
        <taxon>Bacteria</taxon>
        <taxon>Bacillati</taxon>
        <taxon>Bacillota</taxon>
        <taxon>Bacilli</taxon>
        <taxon>Bacillales</taxon>
        <taxon>Paenibacillaceae</taxon>
        <taxon>Paenibacillus</taxon>
    </lineage>
</organism>
<evidence type="ECO:0000256" key="2">
    <source>
        <dbReference type="SAM" id="SignalP"/>
    </source>
</evidence>
<keyword evidence="4" id="KW-1185">Reference proteome</keyword>
<dbReference type="RefSeq" id="WP_190861059.1">
    <property type="nucleotide sequence ID" value="NZ_JACXIY010000013.1"/>
</dbReference>
<sequence>MLFSLMLLFLFTIFYPNASYALSCANIPPIETAYERYDGVVVGKVEEIVATSVSNELQVKVLRSFKGIEAQSLTIQEDITWGSWHGPSVKGETYLFFLYEKATGWENPLCSPTEKVADQADVDPYLEGKDIPLKPAPQAKSMVIESSNNAVPSQANWMAITVSLLFIGFVLFRFIHYLKKR</sequence>
<dbReference type="EMBL" id="JACXIY010000013">
    <property type="protein sequence ID" value="MBD2869179.1"/>
    <property type="molecule type" value="Genomic_DNA"/>
</dbReference>
<evidence type="ECO:0000256" key="1">
    <source>
        <dbReference type="SAM" id="Phobius"/>
    </source>
</evidence>
<accession>A0A927H731</accession>
<protein>
    <recommendedName>
        <fullName evidence="5">CbiN domain protein</fullName>
    </recommendedName>
</protein>
<gene>
    <name evidence="3" type="ORF">IDH41_11385</name>
</gene>
<comment type="caution">
    <text evidence="3">The sequence shown here is derived from an EMBL/GenBank/DDBJ whole genome shotgun (WGS) entry which is preliminary data.</text>
</comment>
<name>A0A927H731_9BACL</name>
<keyword evidence="2" id="KW-0732">Signal</keyword>